<dbReference type="Proteomes" id="UP001500631">
    <property type="component" value="Unassembled WGS sequence"/>
</dbReference>
<gene>
    <name evidence="1" type="ORF">GCM10023338_18040</name>
</gene>
<sequence length="284" mass="33674">MSKLADLKKWFTVPEAIEKIKITMNQTITESDLYQLAIHNEITLSTVFPNIYDFNPDFYVLNDENLTEQFKQVEQKVSKDRSKSTLTLEELEIWERTSKFDQKYYRHYQDRYCPNTIWNIRNSSIKPTDLLLAYYHATQFNQQVDMPNSCLIQSPDQTIIVRLNFYNLLASALETFQFIIEKSELDRFINTLKQDENKTNHTPIANADKNNEKLHPRKYNNLVTLIGFLLKHPNEIPNRIDDHTIIIDKLLKSFQTKNYKIYEKEALTDVIKDALRLIQERESN</sequence>
<evidence type="ECO:0000313" key="2">
    <source>
        <dbReference type="Proteomes" id="UP001500631"/>
    </source>
</evidence>
<reference evidence="2" key="1">
    <citation type="journal article" date="2019" name="Int. J. Syst. Evol. Microbiol.">
        <title>The Global Catalogue of Microorganisms (GCM) 10K type strain sequencing project: providing services to taxonomists for standard genome sequencing and annotation.</title>
        <authorList>
            <consortium name="The Broad Institute Genomics Platform"/>
            <consortium name="The Broad Institute Genome Sequencing Center for Infectious Disease"/>
            <person name="Wu L."/>
            <person name="Ma J."/>
        </authorList>
    </citation>
    <scope>NUCLEOTIDE SEQUENCE [LARGE SCALE GENOMIC DNA]</scope>
    <source>
        <strain evidence="2">JCM 18424</strain>
    </source>
</reference>
<proteinExistence type="predicted"/>
<dbReference type="EMBL" id="BAABKE010000005">
    <property type="protein sequence ID" value="GAA5101649.1"/>
    <property type="molecule type" value="Genomic_DNA"/>
</dbReference>
<comment type="caution">
    <text evidence="1">The sequence shown here is derived from an EMBL/GenBank/DDBJ whole genome shotgun (WGS) entry which is preliminary data.</text>
</comment>
<keyword evidence="2" id="KW-1185">Reference proteome</keyword>
<accession>A0ABP9MTP0</accession>
<organism evidence="1 2">
    <name type="scientific">Wohlfahrtiimonas larvae</name>
    <dbReference type="NCBI Taxonomy" id="1157986"/>
    <lineage>
        <taxon>Bacteria</taxon>
        <taxon>Pseudomonadati</taxon>
        <taxon>Pseudomonadota</taxon>
        <taxon>Gammaproteobacteria</taxon>
        <taxon>Cardiobacteriales</taxon>
        <taxon>Ignatzschineriaceae</taxon>
        <taxon>Wohlfahrtiimonas</taxon>
    </lineage>
</organism>
<evidence type="ECO:0000313" key="1">
    <source>
        <dbReference type="EMBL" id="GAA5101649.1"/>
    </source>
</evidence>
<name>A0ABP9MTP0_9GAMM</name>
<protein>
    <submittedName>
        <fullName evidence="1">Uncharacterized protein</fullName>
    </submittedName>
</protein>
<dbReference type="RefSeq" id="WP_077925632.1">
    <property type="nucleotide sequence ID" value="NZ_BAABKE010000005.1"/>
</dbReference>